<gene>
    <name evidence="1" type="ORF">LSH36_853g00002</name>
</gene>
<dbReference type="AlphaFoldDB" id="A0AAD9MRR2"/>
<protein>
    <submittedName>
        <fullName evidence="1">Uncharacterized protein</fullName>
    </submittedName>
</protein>
<keyword evidence="2" id="KW-1185">Reference proteome</keyword>
<dbReference type="EMBL" id="JAODUP010000853">
    <property type="protein sequence ID" value="KAK2143332.1"/>
    <property type="molecule type" value="Genomic_DNA"/>
</dbReference>
<dbReference type="Proteomes" id="UP001208570">
    <property type="component" value="Unassembled WGS sequence"/>
</dbReference>
<comment type="caution">
    <text evidence="1">The sequence shown here is derived from an EMBL/GenBank/DDBJ whole genome shotgun (WGS) entry which is preliminary data.</text>
</comment>
<accession>A0AAD9MRR2</accession>
<organism evidence="1 2">
    <name type="scientific">Paralvinella palmiformis</name>
    <dbReference type="NCBI Taxonomy" id="53620"/>
    <lineage>
        <taxon>Eukaryota</taxon>
        <taxon>Metazoa</taxon>
        <taxon>Spiralia</taxon>
        <taxon>Lophotrochozoa</taxon>
        <taxon>Annelida</taxon>
        <taxon>Polychaeta</taxon>
        <taxon>Sedentaria</taxon>
        <taxon>Canalipalpata</taxon>
        <taxon>Terebellida</taxon>
        <taxon>Terebelliformia</taxon>
        <taxon>Alvinellidae</taxon>
        <taxon>Paralvinella</taxon>
    </lineage>
</organism>
<sequence>MELLHRESRFVSVQVRLLSNNNLIRYRKKKYTATQGTGKIIQTAREQSSPY</sequence>
<evidence type="ECO:0000313" key="1">
    <source>
        <dbReference type="EMBL" id="KAK2143332.1"/>
    </source>
</evidence>
<name>A0AAD9MRR2_9ANNE</name>
<reference evidence="1" key="1">
    <citation type="journal article" date="2023" name="Mol. Biol. Evol.">
        <title>Third-Generation Sequencing Reveals the Adaptive Role of the Epigenome in Three Deep-Sea Polychaetes.</title>
        <authorList>
            <person name="Perez M."/>
            <person name="Aroh O."/>
            <person name="Sun Y."/>
            <person name="Lan Y."/>
            <person name="Juniper S.K."/>
            <person name="Young C.R."/>
            <person name="Angers B."/>
            <person name="Qian P.Y."/>
        </authorList>
    </citation>
    <scope>NUCLEOTIDE SEQUENCE</scope>
    <source>
        <strain evidence="1">P08H-3</strain>
    </source>
</reference>
<evidence type="ECO:0000313" key="2">
    <source>
        <dbReference type="Proteomes" id="UP001208570"/>
    </source>
</evidence>
<proteinExistence type="predicted"/>